<keyword evidence="3" id="KW-1185">Reference proteome</keyword>
<dbReference type="RefSeq" id="WP_196395976.1">
    <property type="nucleotide sequence ID" value="NZ_JADNYM010000006.1"/>
</dbReference>
<dbReference type="PROSITE" id="PS51257">
    <property type="entry name" value="PROKAR_LIPOPROTEIN"/>
    <property type="match status" value="1"/>
</dbReference>
<organism evidence="2 3">
    <name type="scientific">Arthrobacter terrae</name>
    <dbReference type="NCBI Taxonomy" id="2935737"/>
    <lineage>
        <taxon>Bacteria</taxon>
        <taxon>Bacillati</taxon>
        <taxon>Actinomycetota</taxon>
        <taxon>Actinomycetes</taxon>
        <taxon>Micrococcales</taxon>
        <taxon>Micrococcaceae</taxon>
        <taxon>Arthrobacter</taxon>
    </lineage>
</organism>
<evidence type="ECO:0000256" key="1">
    <source>
        <dbReference type="SAM" id="MobiDB-lite"/>
    </source>
</evidence>
<evidence type="ECO:0000313" key="3">
    <source>
        <dbReference type="Proteomes" id="UP000655366"/>
    </source>
</evidence>
<sequence>MLKKPIRAGAAIIGGVMLTATILTGCSSSPKITLDGSEVTGLDKAIAAADTSWAQQRAGAPKSNVDKDSRCYAQTTSDGVLVDKALCGPIHYLGADDQVWEEMDWKPSGDGTDKVQLSATDSFSSGSQPAANATLYRTDGKKAPDGLKVPEPDTKTSDAGQAIWGSQITPDTTPGISVVTPDVSMTLNNLKISNRVGSGNGRVKAGDGNRFASVDISTGSRRDSFKTELALVSGGKTYPAGQVQNGKLSMVLPGDGKDVALAVTFDGFTQKVTFADGKLETKATAFYDGYASQATAPKLASIMVGEDLGTHAKFYPGDFSATRTAYNEKAGWAPEGKAWLVLSGTCGTSSFENKARMGNGSIVASYTATTTVTSATVKNVSGTAFSSDATRIDGGGENNSDGSKRETTIVLEVPAGVGDFSVSLALNAAGVNDNTSSAAPRTVSLDTPVPAFDLTFKKK</sequence>
<feature type="compositionally biased region" description="Basic and acidic residues" evidence="1">
    <location>
        <begin position="138"/>
        <end position="156"/>
    </location>
</feature>
<evidence type="ECO:0000313" key="2">
    <source>
        <dbReference type="EMBL" id="MBG0739030.1"/>
    </source>
</evidence>
<feature type="region of interest" description="Disordered" evidence="1">
    <location>
        <begin position="138"/>
        <end position="161"/>
    </location>
</feature>
<dbReference type="Proteomes" id="UP000655366">
    <property type="component" value="Unassembled WGS sequence"/>
</dbReference>
<name>A0A931G511_9MICC</name>
<protein>
    <recommendedName>
        <fullName evidence="4">Lipoprotein</fullName>
    </recommendedName>
</protein>
<feature type="region of interest" description="Disordered" evidence="1">
    <location>
        <begin position="387"/>
        <end position="406"/>
    </location>
</feature>
<reference evidence="2 3" key="1">
    <citation type="submission" date="2020-11" db="EMBL/GenBank/DDBJ databases">
        <title>Arthrobacter antarcticus sp. nov., isolated from Antarctic Soil.</title>
        <authorList>
            <person name="Li J."/>
        </authorList>
    </citation>
    <scope>NUCLEOTIDE SEQUENCE [LARGE SCALE GENOMIC DNA]</scope>
    <source>
        <strain evidence="2 3">Z1-20</strain>
    </source>
</reference>
<comment type="caution">
    <text evidence="2">The sequence shown here is derived from an EMBL/GenBank/DDBJ whole genome shotgun (WGS) entry which is preliminary data.</text>
</comment>
<proteinExistence type="predicted"/>
<gene>
    <name evidence="2" type="ORF">IV500_06395</name>
</gene>
<evidence type="ECO:0008006" key="4">
    <source>
        <dbReference type="Google" id="ProtNLM"/>
    </source>
</evidence>
<dbReference type="AlphaFoldDB" id="A0A931G511"/>
<dbReference type="EMBL" id="JADNYM010000006">
    <property type="protein sequence ID" value="MBG0739030.1"/>
    <property type="molecule type" value="Genomic_DNA"/>
</dbReference>
<accession>A0A931G511</accession>